<dbReference type="Gene3D" id="3.40.50.720">
    <property type="entry name" value="NAD(P)-binding Rossmann-like Domain"/>
    <property type="match status" value="1"/>
</dbReference>
<dbReference type="Gene3D" id="3.40.50.1000">
    <property type="entry name" value="HAD superfamily/HAD-like"/>
    <property type="match status" value="1"/>
</dbReference>
<evidence type="ECO:0000313" key="1">
    <source>
        <dbReference type="EMBL" id="CUP66459.1"/>
    </source>
</evidence>
<dbReference type="EMBL" id="CZBE01000009">
    <property type="protein sequence ID" value="CUP66459.1"/>
    <property type="molecule type" value="Genomic_DNA"/>
</dbReference>
<dbReference type="Proteomes" id="UP000260828">
    <property type="component" value="Unassembled WGS sequence"/>
</dbReference>
<dbReference type="InterPro" id="IPR036412">
    <property type="entry name" value="HAD-like_sf"/>
</dbReference>
<dbReference type="RefSeq" id="WP_006874293.1">
    <property type="nucleotide sequence ID" value="NZ_CABIWA010000012.1"/>
</dbReference>
<evidence type="ECO:0000313" key="4">
    <source>
        <dbReference type="Proteomes" id="UP000260828"/>
    </source>
</evidence>
<dbReference type="AlphaFoldDB" id="A0A174Q8M7"/>
<gene>
    <name evidence="2" type="ORF">DXC40_16855</name>
    <name evidence="1" type="ORF">ERS852551_01520</name>
</gene>
<protein>
    <submittedName>
        <fullName evidence="1">Predicted hydrolase (HAD superfamily)</fullName>
    </submittedName>
</protein>
<dbReference type="SUPFAM" id="SSF56784">
    <property type="entry name" value="HAD-like"/>
    <property type="match status" value="1"/>
</dbReference>
<reference evidence="2 4" key="2">
    <citation type="submission" date="2018-08" db="EMBL/GenBank/DDBJ databases">
        <title>A genome reference for cultivated species of the human gut microbiota.</title>
        <authorList>
            <person name="Zou Y."/>
            <person name="Xue W."/>
            <person name="Luo G."/>
        </authorList>
    </citation>
    <scope>NUCLEOTIDE SEQUENCE [LARGE SCALE GENOMIC DNA]</scope>
    <source>
        <strain evidence="2 4">TF05-12AC</strain>
    </source>
</reference>
<dbReference type="InterPro" id="IPR023214">
    <property type="entry name" value="HAD_sf"/>
</dbReference>
<organism evidence="1 3">
    <name type="scientific">Anaerotruncus colihominis</name>
    <dbReference type="NCBI Taxonomy" id="169435"/>
    <lineage>
        <taxon>Bacteria</taxon>
        <taxon>Bacillati</taxon>
        <taxon>Bacillota</taxon>
        <taxon>Clostridia</taxon>
        <taxon>Eubacteriales</taxon>
        <taxon>Oscillospiraceae</taxon>
        <taxon>Anaerotruncus</taxon>
    </lineage>
</organism>
<evidence type="ECO:0000313" key="2">
    <source>
        <dbReference type="EMBL" id="RGE65424.1"/>
    </source>
</evidence>
<dbReference type="OrthoDB" id="9816564at2"/>
<reference evidence="1 3" key="1">
    <citation type="submission" date="2015-09" db="EMBL/GenBank/DDBJ databases">
        <authorList>
            <consortium name="Pathogen Informatics"/>
        </authorList>
    </citation>
    <scope>NUCLEOTIDE SEQUENCE [LARGE SCALE GENOMIC DNA]</scope>
    <source>
        <strain evidence="1 3">2789STDY5834939</strain>
    </source>
</reference>
<accession>A0A174Q8M7</accession>
<dbReference type="EMBL" id="QVME01000013">
    <property type="protein sequence ID" value="RGE65424.1"/>
    <property type="molecule type" value="Genomic_DNA"/>
</dbReference>
<proteinExistence type="predicted"/>
<keyword evidence="1" id="KW-0378">Hydrolase</keyword>
<dbReference type="InterPro" id="IPR029063">
    <property type="entry name" value="SAM-dependent_MTases_sf"/>
</dbReference>
<evidence type="ECO:0000313" key="3">
    <source>
        <dbReference type="Proteomes" id="UP000095765"/>
    </source>
</evidence>
<dbReference type="Proteomes" id="UP000095765">
    <property type="component" value="Unassembled WGS sequence"/>
</dbReference>
<dbReference type="GO" id="GO:0016787">
    <property type="term" value="F:hydrolase activity"/>
    <property type="evidence" value="ECO:0007669"/>
    <property type="project" value="UniProtKB-KW"/>
</dbReference>
<name>A0A174Q8M7_9FIRM</name>
<sequence>MNIDERIDQVKDIYFQKLLRQFRTAFLEHRNSRIVLYSLGAFSATVVEVLRDFHFVGLMDRDPENVGKNFFGLPVFSPEQAEQQADLIVINTEESYWQTIYRRIAHLNIPVYYRNGTRAQLEQRPNTDCAYWSRSGEELAKLIDQYEVISFDIFDTLLMRRVLEPQDVFRLVEYTLRIDFGLELPFTKLRLQALHEAGQTAELDDIYLAFRRISGLGAAQVERIKLKELEIERRVLIPRRPVAALFRRAAAAGKEIFVLSDMYLPGGFVRERLAECGITGDYTLWISAEQKAEKRDGSMWAAYAKAIRGKKALHIGDDPVCDEEKPRAAGIDTYRIFSAAAMLKHSSLQDLFAHVLTLNDALIAGLIAARLFEDPFALHGSKGRVCFHRFEDLGYSAYGCVLYTFLVWLLGQICGKGFDMLLFFARDGYFMAGLYELLAKRLSCGQAPNGIYFMISRRLAAIAAIENEEDLLEVVRLPYNGTFAQYMHVRFGIEVPASDQNRERVVNPGSDFEALWSCLTPYMDRLRAQIRMERANYRAYCRRMLDGKKFAIVDTWYNGSCQYYLSKLLDRSMTGYYFLADPSQENRNASRGGMISCFADLPGGCGINRRSLQFESVYTAPHGMVKSCDENGAFSFEAPGGNQARFTDKERINNGVRMFMEDMLSLLGCERLEDALLSCACSDWIYESIFSGSCDFSQEIRSSYVNENVLTNADEFPIMD</sequence>
<dbReference type="SUPFAM" id="SSF53335">
    <property type="entry name" value="S-adenosyl-L-methionine-dependent methyltransferases"/>
    <property type="match status" value="1"/>
</dbReference>